<evidence type="ECO:0000256" key="2">
    <source>
        <dbReference type="SAM" id="Phobius"/>
    </source>
</evidence>
<proteinExistence type="predicted"/>
<protein>
    <submittedName>
        <fullName evidence="3">Uncharacterized protein</fullName>
    </submittedName>
</protein>
<feature type="region of interest" description="Disordered" evidence="1">
    <location>
        <begin position="66"/>
        <end position="124"/>
    </location>
</feature>
<evidence type="ECO:0000256" key="1">
    <source>
        <dbReference type="SAM" id="MobiDB-lite"/>
    </source>
</evidence>
<reference evidence="3" key="1">
    <citation type="submission" date="2023-03" db="EMBL/GenBank/DDBJ databases">
        <authorList>
            <person name="Steffen K."/>
            <person name="Cardenas P."/>
        </authorList>
    </citation>
    <scope>NUCLEOTIDE SEQUENCE</scope>
</reference>
<feature type="non-terminal residue" evidence="3">
    <location>
        <position position="1"/>
    </location>
</feature>
<evidence type="ECO:0000313" key="4">
    <source>
        <dbReference type="Proteomes" id="UP001174909"/>
    </source>
</evidence>
<dbReference type="Proteomes" id="UP001174909">
    <property type="component" value="Unassembled WGS sequence"/>
</dbReference>
<dbReference type="AlphaFoldDB" id="A0AA35RZP2"/>
<keyword evidence="2" id="KW-1133">Transmembrane helix</keyword>
<keyword evidence="2" id="KW-0472">Membrane</keyword>
<keyword evidence="2" id="KW-0812">Transmembrane</keyword>
<comment type="caution">
    <text evidence="3">The sequence shown here is derived from an EMBL/GenBank/DDBJ whole genome shotgun (WGS) entry which is preliminary data.</text>
</comment>
<dbReference type="EMBL" id="CASHTH010001843">
    <property type="protein sequence ID" value="CAI8020730.1"/>
    <property type="molecule type" value="Genomic_DNA"/>
</dbReference>
<evidence type="ECO:0000313" key="3">
    <source>
        <dbReference type="EMBL" id="CAI8020730.1"/>
    </source>
</evidence>
<organism evidence="3 4">
    <name type="scientific">Geodia barretti</name>
    <name type="common">Barrett's horny sponge</name>
    <dbReference type="NCBI Taxonomy" id="519541"/>
    <lineage>
        <taxon>Eukaryota</taxon>
        <taxon>Metazoa</taxon>
        <taxon>Porifera</taxon>
        <taxon>Demospongiae</taxon>
        <taxon>Heteroscleromorpha</taxon>
        <taxon>Tetractinellida</taxon>
        <taxon>Astrophorina</taxon>
        <taxon>Geodiidae</taxon>
        <taxon>Geodia</taxon>
    </lineage>
</organism>
<feature type="transmembrane region" description="Helical" evidence="2">
    <location>
        <begin position="137"/>
        <end position="162"/>
    </location>
</feature>
<gene>
    <name evidence="3" type="ORF">GBAR_LOCUS12372</name>
</gene>
<keyword evidence="4" id="KW-1185">Reference proteome</keyword>
<accession>A0AA35RZP2</accession>
<feature type="compositionally biased region" description="Polar residues" evidence="1">
    <location>
        <begin position="96"/>
        <end position="111"/>
    </location>
</feature>
<name>A0AA35RZP2_GEOBA</name>
<sequence>IAPTPTTLSFHHTPKSHPLPIFVIPSLSTDRFIHYDTITSVAPFEGHTNSPPVTIITSETVSTVSQKSDVMSDKMGSTELKTETTPTTTRCHESSSRPVTTVTVPGSSAVTQPGGGGPPYGPPTRPPIASPADHSNIYISVSVIVIVLIIVSGIGIVSLMLVHKYRAAKRRVSDAMGMDLKKRRNTPWHLYYAEPVPGHNH</sequence>